<dbReference type="EMBL" id="LR899012">
    <property type="protein sequence ID" value="CAD7089184.1"/>
    <property type="molecule type" value="Genomic_DNA"/>
</dbReference>
<evidence type="ECO:0000256" key="7">
    <source>
        <dbReference type="RuleBase" id="RU003796"/>
    </source>
</evidence>
<dbReference type="GO" id="GO:0000977">
    <property type="term" value="F:RNA polymerase II transcription regulatory region sequence-specific DNA binding"/>
    <property type="evidence" value="ECO:0007669"/>
    <property type="project" value="TreeGrafter"/>
</dbReference>
<dbReference type="Pfam" id="PF02319">
    <property type="entry name" value="WHD_E2F_TDP"/>
    <property type="match status" value="1"/>
</dbReference>
<accession>A0A7R8V079</accession>
<feature type="compositionally biased region" description="Acidic residues" evidence="9">
    <location>
        <begin position="391"/>
        <end position="404"/>
    </location>
</feature>
<evidence type="ECO:0000256" key="9">
    <source>
        <dbReference type="SAM" id="MobiDB-lite"/>
    </source>
</evidence>
<keyword evidence="13" id="KW-1185">Reference proteome</keyword>
<dbReference type="GO" id="GO:0000981">
    <property type="term" value="F:DNA-binding transcription factor activity, RNA polymerase II-specific"/>
    <property type="evidence" value="ECO:0007669"/>
    <property type="project" value="TreeGrafter"/>
</dbReference>
<feature type="region of interest" description="Disordered" evidence="9">
    <location>
        <begin position="363"/>
        <end position="404"/>
    </location>
</feature>
<dbReference type="SMART" id="SM01138">
    <property type="entry name" value="DP"/>
    <property type="match status" value="1"/>
</dbReference>
<feature type="region of interest" description="Disordered" evidence="9">
    <location>
        <begin position="106"/>
        <end position="129"/>
    </location>
</feature>
<dbReference type="Gene3D" id="1.20.140.80">
    <property type="entry name" value="Transcription factor DP"/>
    <property type="match status" value="1"/>
</dbReference>
<organism evidence="12 13">
    <name type="scientific">Hermetia illucens</name>
    <name type="common">Black soldier fly</name>
    <dbReference type="NCBI Taxonomy" id="343691"/>
    <lineage>
        <taxon>Eukaryota</taxon>
        <taxon>Metazoa</taxon>
        <taxon>Ecdysozoa</taxon>
        <taxon>Arthropoda</taxon>
        <taxon>Hexapoda</taxon>
        <taxon>Insecta</taxon>
        <taxon>Pterygota</taxon>
        <taxon>Neoptera</taxon>
        <taxon>Endopterygota</taxon>
        <taxon>Diptera</taxon>
        <taxon>Brachycera</taxon>
        <taxon>Stratiomyomorpha</taxon>
        <taxon>Stratiomyidae</taxon>
        <taxon>Hermetiinae</taxon>
        <taxon>Hermetia</taxon>
    </lineage>
</organism>
<evidence type="ECO:0000256" key="3">
    <source>
        <dbReference type="ARBA" id="ARBA00023015"/>
    </source>
</evidence>
<evidence type="ECO:0000259" key="10">
    <source>
        <dbReference type="SMART" id="SM01138"/>
    </source>
</evidence>
<evidence type="ECO:0000256" key="2">
    <source>
        <dbReference type="ARBA" id="ARBA00010940"/>
    </source>
</evidence>
<protein>
    <recommendedName>
        <fullName evidence="14">Transcription factor</fullName>
    </recommendedName>
</protein>
<dbReference type="InterPro" id="IPR003316">
    <property type="entry name" value="E2F_WHTH_DNA-bd_dom"/>
</dbReference>
<feature type="region of interest" description="Disordered" evidence="9">
    <location>
        <begin position="28"/>
        <end position="51"/>
    </location>
</feature>
<dbReference type="FunFam" id="1.10.10.10:FF:000047">
    <property type="entry name" value="Transcription factor"/>
    <property type="match status" value="1"/>
</dbReference>
<feature type="compositionally biased region" description="Low complexity" evidence="9">
    <location>
        <begin position="374"/>
        <end position="390"/>
    </location>
</feature>
<dbReference type="Gene3D" id="1.10.10.10">
    <property type="entry name" value="Winged helix-like DNA-binding domain superfamily/Winged helix DNA-binding domain"/>
    <property type="match status" value="1"/>
</dbReference>
<dbReference type="PANTHER" id="PTHR12548">
    <property type="entry name" value="TRANSCRIPTION FACTOR DP"/>
    <property type="match status" value="1"/>
</dbReference>
<evidence type="ECO:0008006" key="14">
    <source>
        <dbReference type="Google" id="ProtNLM"/>
    </source>
</evidence>
<feature type="domain" description="E2F/DP family winged-helix DNA-binding" evidence="11">
    <location>
        <begin position="128"/>
        <end position="209"/>
    </location>
</feature>
<dbReference type="OrthoDB" id="552115at2759"/>
<gene>
    <name evidence="12" type="ORF">HERILL_LOCUS11756</name>
</gene>
<dbReference type="FunFam" id="1.20.140.80:FF:000005">
    <property type="entry name" value="Transcription factor"/>
    <property type="match status" value="1"/>
</dbReference>
<evidence type="ECO:0000256" key="5">
    <source>
        <dbReference type="ARBA" id="ARBA00023163"/>
    </source>
</evidence>
<dbReference type="AlphaFoldDB" id="A0A7R8V079"/>
<dbReference type="GO" id="GO:0051726">
    <property type="term" value="P:regulation of cell cycle"/>
    <property type="evidence" value="ECO:0007669"/>
    <property type="project" value="InterPro"/>
</dbReference>
<keyword evidence="3 7" id="KW-0805">Transcription regulation</keyword>
<dbReference type="Proteomes" id="UP000594454">
    <property type="component" value="Chromosome 4"/>
</dbReference>
<feature type="compositionally biased region" description="Polar residues" evidence="9">
    <location>
        <begin position="39"/>
        <end position="51"/>
    </location>
</feature>
<keyword evidence="5 7" id="KW-0804">Transcription</keyword>
<evidence type="ECO:0000256" key="6">
    <source>
        <dbReference type="ARBA" id="ARBA00023242"/>
    </source>
</evidence>
<keyword evidence="6 7" id="KW-0539">Nucleus</keyword>
<keyword evidence="8" id="KW-0175">Coiled coil</keyword>
<dbReference type="InParanoid" id="A0A7R8V079"/>
<keyword evidence="4 7" id="KW-0238">DNA-binding</keyword>
<dbReference type="FunCoup" id="A0A7R8V079">
    <property type="interactions" value="1439"/>
</dbReference>
<dbReference type="SUPFAM" id="SSF144074">
    <property type="entry name" value="E2F-DP heterodimerization region"/>
    <property type="match status" value="1"/>
</dbReference>
<feature type="domain" description="Transcription factor DP C-terminal" evidence="10">
    <location>
        <begin position="216"/>
        <end position="357"/>
    </location>
</feature>
<sequence>MSQMTNECDYLYQNSSGQLLKIVKSEIKQERPSSPEMYSRQNESVSGYTSHSRVQGNYATASSSYIKNTQTSGTRQNPQRYETQEVAIKREDGTKEKYIIQHYNAPQKTKAHSSTHGVQSSKRRKVDKVGKGLRHFSMKVCEKVKEKGSTTYNEVADELVAEEIQSCNQTTETANCDQKNIRRRVYDALNVLMAMNIILKDKKEIRWIGLPTSSVQQIDYIKKENQKKRERIERKKQELKELILQQISFQSLVERNKQKERNGIIPTQNSSIQLPFIIVNTHKTTKINCSVSTDKSEYYFKFNDKFEIHDDVEVLKRMGLLHGLDKGQCTKEDIEKAKSLLPKVFGKYIEAYGRGEDDIEMDEWDSDSNIEVLDPSQSRSLDQSSDQVSVIDEDDCISESSDVD</sequence>
<dbReference type="GO" id="GO:0005667">
    <property type="term" value="C:transcription regulator complex"/>
    <property type="evidence" value="ECO:0007669"/>
    <property type="project" value="InterPro"/>
</dbReference>
<evidence type="ECO:0000313" key="13">
    <source>
        <dbReference type="Proteomes" id="UP000594454"/>
    </source>
</evidence>
<feature type="compositionally biased region" description="Polar residues" evidence="9">
    <location>
        <begin position="106"/>
        <end position="120"/>
    </location>
</feature>
<dbReference type="InterPro" id="IPR037241">
    <property type="entry name" value="E2F-DP_heterodim"/>
</dbReference>
<feature type="coiled-coil region" evidence="8">
    <location>
        <begin position="218"/>
        <end position="245"/>
    </location>
</feature>
<evidence type="ECO:0000313" key="12">
    <source>
        <dbReference type="EMBL" id="CAD7089184.1"/>
    </source>
</evidence>
<dbReference type="InterPro" id="IPR036390">
    <property type="entry name" value="WH_DNA-bd_sf"/>
</dbReference>
<dbReference type="GO" id="GO:0005634">
    <property type="term" value="C:nucleus"/>
    <property type="evidence" value="ECO:0007669"/>
    <property type="project" value="UniProtKB-SubCell"/>
</dbReference>
<evidence type="ECO:0000256" key="4">
    <source>
        <dbReference type="ARBA" id="ARBA00023125"/>
    </source>
</evidence>
<dbReference type="InterPro" id="IPR036388">
    <property type="entry name" value="WH-like_DNA-bd_sf"/>
</dbReference>
<dbReference type="SMART" id="SM01372">
    <property type="entry name" value="E2F_TDP"/>
    <property type="match status" value="1"/>
</dbReference>
<comment type="similarity">
    <text evidence="2 7">Belongs to the E2F/DP family.</text>
</comment>
<reference evidence="12 13" key="1">
    <citation type="submission" date="2020-11" db="EMBL/GenBank/DDBJ databases">
        <authorList>
            <person name="Wallbank WR R."/>
            <person name="Pardo Diaz C."/>
            <person name="Kozak K."/>
            <person name="Martin S."/>
            <person name="Jiggins C."/>
            <person name="Moest M."/>
            <person name="Warren A I."/>
            <person name="Generalovic N T."/>
            <person name="Byers J.R.P. K."/>
            <person name="Montejo-Kovacevich G."/>
            <person name="Yen C E."/>
        </authorList>
    </citation>
    <scope>NUCLEOTIDE SEQUENCE [LARGE SCALE GENOMIC DNA]</scope>
</reference>
<dbReference type="InterPro" id="IPR038168">
    <property type="entry name" value="TF_DP_C_sf"/>
</dbReference>
<dbReference type="PANTHER" id="PTHR12548:SF9">
    <property type="entry name" value="TRANSCRIPTION FACTOR DP"/>
    <property type="match status" value="1"/>
</dbReference>
<proteinExistence type="inferred from homology"/>
<dbReference type="SUPFAM" id="SSF46785">
    <property type="entry name" value="Winged helix' DNA-binding domain"/>
    <property type="match status" value="1"/>
</dbReference>
<dbReference type="InterPro" id="IPR015648">
    <property type="entry name" value="Transcrpt_fac_DP"/>
</dbReference>
<evidence type="ECO:0000259" key="11">
    <source>
        <dbReference type="SMART" id="SM01372"/>
    </source>
</evidence>
<comment type="subcellular location">
    <subcellularLocation>
        <location evidence="1 7">Nucleus</location>
    </subcellularLocation>
</comment>
<evidence type="ECO:0000256" key="8">
    <source>
        <dbReference type="SAM" id="Coils"/>
    </source>
</evidence>
<name>A0A7R8V079_HERIL</name>
<dbReference type="CDD" id="cd14458">
    <property type="entry name" value="DP_DD"/>
    <property type="match status" value="1"/>
</dbReference>
<dbReference type="Pfam" id="PF08781">
    <property type="entry name" value="DP"/>
    <property type="match status" value="1"/>
</dbReference>
<evidence type="ECO:0000256" key="1">
    <source>
        <dbReference type="ARBA" id="ARBA00004123"/>
    </source>
</evidence>
<dbReference type="InterPro" id="IPR014889">
    <property type="entry name" value="Transc_factor_DP_C"/>
</dbReference>